<name>A0A1W6EW25_AMPCP</name>
<evidence type="ECO:0000256" key="1">
    <source>
        <dbReference type="SAM" id="SignalP"/>
    </source>
</evidence>
<protein>
    <submittedName>
        <fullName evidence="2">Venom protein</fullName>
    </submittedName>
</protein>
<sequence>MVSKYVIILLLSSFSHAFWLTNENNKDYIREYLKSYREYIFNTISDIRIRIRNYKNENIGAVLNVQRSLVLMQSAAYDVLDTEINETLSKSRRIVDAQDNDFEHCYVAVTVKLKRVTERTKRCFSYCEEYYTMFDIPGSEIATEMEKKGEELLDGLDKIIVTCAILFFEYDQSNCVINRVEEAKIRVSAFDRDYETVVAMRDAAYQYMLDRSLLCLQQCVISAKTSVAKVLNHVPHCINGTDHSSEEEVDNVH</sequence>
<reference evidence="2" key="1">
    <citation type="submission" date="2017-02" db="EMBL/GenBank/DDBJ databases">
        <title>Parasitoid Jewel Wasp Mounts Multi-Pronged Neurochemical Attack to Hijack a Host Brain.</title>
        <authorList>
            <person name="Arvidson R.S."/>
            <person name="Kaiser M."/>
            <person name="Libersat F."/>
            <person name="Adams M.E."/>
        </authorList>
    </citation>
    <scope>NUCLEOTIDE SEQUENCE</scope>
    <source>
        <strain evidence="2">144</strain>
    </source>
</reference>
<accession>A0A1W6EW25</accession>
<keyword evidence="1" id="KW-0732">Signal</keyword>
<feature type="chain" id="PRO_5013139847" evidence="1">
    <location>
        <begin position="18"/>
        <end position="253"/>
    </location>
</feature>
<evidence type="ECO:0000313" key="2">
    <source>
        <dbReference type="EMBL" id="ARK19926.1"/>
    </source>
</evidence>
<dbReference type="AlphaFoldDB" id="A0A1W6EW25"/>
<dbReference type="EMBL" id="KY563517">
    <property type="protein sequence ID" value="ARK19926.1"/>
    <property type="molecule type" value="mRNA"/>
</dbReference>
<organism evidence="2">
    <name type="scientific">Ampulex compressa</name>
    <name type="common">Emerald cockroach wasp</name>
    <dbReference type="NCBI Taxonomy" id="860918"/>
    <lineage>
        <taxon>Eukaryota</taxon>
        <taxon>Metazoa</taxon>
        <taxon>Ecdysozoa</taxon>
        <taxon>Arthropoda</taxon>
        <taxon>Hexapoda</taxon>
        <taxon>Insecta</taxon>
        <taxon>Pterygota</taxon>
        <taxon>Neoptera</taxon>
        <taxon>Endopterygota</taxon>
        <taxon>Hymenoptera</taxon>
        <taxon>Apocrita</taxon>
        <taxon>Aculeata</taxon>
        <taxon>Apoidea</taxon>
        <taxon>Ampulicidae</taxon>
        <taxon>Ampulicini</taxon>
        <taxon>Ampulex</taxon>
    </lineage>
</organism>
<feature type="signal peptide" evidence="1">
    <location>
        <begin position="1"/>
        <end position="17"/>
    </location>
</feature>
<proteinExistence type="evidence at transcript level"/>